<evidence type="ECO:0000313" key="2">
    <source>
        <dbReference type="Proteomes" id="UP001472677"/>
    </source>
</evidence>
<protein>
    <submittedName>
        <fullName evidence="1">Uncharacterized protein</fullName>
    </submittedName>
</protein>
<keyword evidence="2" id="KW-1185">Reference proteome</keyword>
<dbReference type="Proteomes" id="UP001472677">
    <property type="component" value="Unassembled WGS sequence"/>
</dbReference>
<accession>A0ABR2E7G4</accession>
<name>A0ABR2E7G4_9ROSI</name>
<reference evidence="1 2" key="1">
    <citation type="journal article" date="2024" name="G3 (Bethesda)">
        <title>Genome assembly of Hibiscus sabdariffa L. provides insights into metabolisms of medicinal natural products.</title>
        <authorList>
            <person name="Kim T."/>
        </authorList>
    </citation>
    <scope>NUCLEOTIDE SEQUENCE [LARGE SCALE GENOMIC DNA]</scope>
    <source>
        <strain evidence="1">TK-2024</strain>
        <tissue evidence="1">Old leaves</tissue>
    </source>
</reference>
<dbReference type="EMBL" id="JBBPBM010000019">
    <property type="protein sequence ID" value="KAK8553958.1"/>
    <property type="molecule type" value="Genomic_DNA"/>
</dbReference>
<sequence>MDTNDISGNPISGQLLVPSERLPDVVLSRRVRLKWFMGLVLGKEAVCCRSRWTCIRMMLSWGDLDSQLISRFGMVPVLVIYR</sequence>
<proteinExistence type="predicted"/>
<gene>
    <name evidence="1" type="ORF">V6N12_030937</name>
</gene>
<evidence type="ECO:0000313" key="1">
    <source>
        <dbReference type="EMBL" id="KAK8553958.1"/>
    </source>
</evidence>
<organism evidence="1 2">
    <name type="scientific">Hibiscus sabdariffa</name>
    <name type="common">roselle</name>
    <dbReference type="NCBI Taxonomy" id="183260"/>
    <lineage>
        <taxon>Eukaryota</taxon>
        <taxon>Viridiplantae</taxon>
        <taxon>Streptophyta</taxon>
        <taxon>Embryophyta</taxon>
        <taxon>Tracheophyta</taxon>
        <taxon>Spermatophyta</taxon>
        <taxon>Magnoliopsida</taxon>
        <taxon>eudicotyledons</taxon>
        <taxon>Gunneridae</taxon>
        <taxon>Pentapetalae</taxon>
        <taxon>rosids</taxon>
        <taxon>malvids</taxon>
        <taxon>Malvales</taxon>
        <taxon>Malvaceae</taxon>
        <taxon>Malvoideae</taxon>
        <taxon>Hibiscus</taxon>
    </lineage>
</organism>
<comment type="caution">
    <text evidence="1">The sequence shown here is derived from an EMBL/GenBank/DDBJ whole genome shotgun (WGS) entry which is preliminary data.</text>
</comment>